<keyword evidence="5" id="KW-0812">Transmembrane</keyword>
<evidence type="ECO:0000313" key="8">
    <source>
        <dbReference type="EMBL" id="RIA55882.1"/>
    </source>
</evidence>
<comment type="similarity">
    <text evidence="1 4">Belongs to the thiolase-like superfamily. Thiolase family.</text>
</comment>
<keyword evidence="5" id="KW-0472">Membrane</keyword>
<evidence type="ECO:0000256" key="3">
    <source>
        <dbReference type="ARBA" id="ARBA00023315"/>
    </source>
</evidence>
<dbReference type="EMBL" id="QXDF01000001">
    <property type="protein sequence ID" value="RIA55882.1"/>
    <property type="molecule type" value="Genomic_DNA"/>
</dbReference>
<dbReference type="Gene3D" id="3.40.47.10">
    <property type="match status" value="2"/>
</dbReference>
<dbReference type="GO" id="GO:0003988">
    <property type="term" value="F:acetyl-CoA C-acyltransferase activity"/>
    <property type="evidence" value="ECO:0007669"/>
    <property type="project" value="UniProtKB-ARBA"/>
</dbReference>
<evidence type="ECO:0000256" key="2">
    <source>
        <dbReference type="ARBA" id="ARBA00022679"/>
    </source>
</evidence>
<comment type="caution">
    <text evidence="8">The sequence shown here is derived from an EMBL/GenBank/DDBJ whole genome shotgun (WGS) entry which is preliminary data.</text>
</comment>
<feature type="domain" description="Thiolase N-terminal" evidence="6">
    <location>
        <begin position="5"/>
        <end position="248"/>
    </location>
</feature>
<keyword evidence="5" id="KW-1133">Transmembrane helix</keyword>
<evidence type="ECO:0000259" key="7">
    <source>
        <dbReference type="Pfam" id="PF02803"/>
    </source>
</evidence>
<reference evidence="8 9" key="1">
    <citation type="submission" date="2018-08" db="EMBL/GenBank/DDBJ databases">
        <title>Genomic Encyclopedia of Archaeal and Bacterial Type Strains, Phase II (KMG-II): from individual species to whole genera.</title>
        <authorList>
            <person name="Goeker M."/>
        </authorList>
    </citation>
    <scope>NUCLEOTIDE SEQUENCE [LARGE SCALE GENOMIC DNA]</scope>
    <source>
        <strain evidence="8 9">DSM 5002</strain>
    </source>
</reference>
<dbReference type="PANTHER" id="PTHR18919">
    <property type="entry name" value="ACETYL-COA C-ACYLTRANSFERASE"/>
    <property type="match status" value="1"/>
</dbReference>
<dbReference type="InterPro" id="IPR020616">
    <property type="entry name" value="Thiolase_N"/>
</dbReference>
<evidence type="ECO:0000256" key="1">
    <source>
        <dbReference type="ARBA" id="ARBA00010982"/>
    </source>
</evidence>
<accession>A0A397Q423</accession>
<protein>
    <submittedName>
        <fullName evidence="8">Acetyl-CoA C-acetyltransferase</fullName>
    </submittedName>
</protein>
<dbReference type="NCBIfam" id="TIGR01930">
    <property type="entry name" value="AcCoA-C-Actrans"/>
    <property type="match status" value="1"/>
</dbReference>
<dbReference type="RefSeq" id="WP_119060730.1">
    <property type="nucleotide sequence ID" value="NZ_QXDF01000001.1"/>
</dbReference>
<dbReference type="InterPro" id="IPR020613">
    <property type="entry name" value="Thiolase_CS"/>
</dbReference>
<dbReference type="CDD" id="cd00751">
    <property type="entry name" value="thiolase"/>
    <property type="match status" value="1"/>
</dbReference>
<proteinExistence type="inferred from homology"/>
<feature type="transmembrane region" description="Helical" evidence="5">
    <location>
        <begin position="357"/>
        <end position="382"/>
    </location>
</feature>
<dbReference type="Pfam" id="PF00108">
    <property type="entry name" value="Thiolase_N"/>
    <property type="match status" value="1"/>
</dbReference>
<evidence type="ECO:0000313" key="9">
    <source>
        <dbReference type="Proteomes" id="UP000266273"/>
    </source>
</evidence>
<keyword evidence="9" id="KW-1185">Reference proteome</keyword>
<dbReference type="PANTHER" id="PTHR18919:SF134">
    <property type="entry name" value="BETA-KETOACYL COA THIOLASE FADA3-RELATED"/>
    <property type="match status" value="1"/>
</dbReference>
<dbReference type="InterPro" id="IPR002155">
    <property type="entry name" value="Thiolase"/>
</dbReference>
<keyword evidence="2 4" id="KW-0808">Transferase</keyword>
<feature type="domain" description="Thiolase C-terminal" evidence="7">
    <location>
        <begin position="263"/>
        <end position="377"/>
    </location>
</feature>
<keyword evidence="3 4" id="KW-0012">Acyltransferase</keyword>
<dbReference type="PIRSF" id="PIRSF000429">
    <property type="entry name" value="Ac-CoA_Ac_transf"/>
    <property type="match status" value="1"/>
</dbReference>
<dbReference type="InterPro" id="IPR020617">
    <property type="entry name" value="Thiolase_C"/>
</dbReference>
<dbReference type="InterPro" id="IPR016039">
    <property type="entry name" value="Thiolase-like"/>
</dbReference>
<sequence>MNQPIIIAARRTAIGNVGGMHRARPIETLGATAVMAALADSGLGAADIGEVIMGNAAGGGGNPARLIALSAGLPDTVPAITVDRQCASGLDAITAGARLIQTGAVEAVIAGGAESPSTAPWRVEKPASLYRGLPRFFGEAQFAPGAAGDRNMIEAAERVALERGISREMQDAYALASHERAAAAAAAGLFDAEIVAADGGAERDEGPKPGLKPETLARAVPLLPDGTVTAGNSCPVSDGAAAVVMVSHRLHARLGHPPGLAFVDSAAGGVDPQRLGLGAIPAVERLRDGLGERWNDLGAIEFNEAFASQVLATTAALDLPVDVTNPHGGAIALGHPYGASGAVLVVRLFTRMAREGVGGLGLAMVAAAGGLGVATAFATVCLPQKK</sequence>
<dbReference type="PROSITE" id="PS00737">
    <property type="entry name" value="THIOLASE_2"/>
    <property type="match status" value="1"/>
</dbReference>
<dbReference type="Pfam" id="PF02803">
    <property type="entry name" value="Thiolase_C"/>
    <property type="match status" value="1"/>
</dbReference>
<organism evidence="8 9">
    <name type="scientific">Dichotomicrobium thermohalophilum</name>
    <dbReference type="NCBI Taxonomy" id="933063"/>
    <lineage>
        <taxon>Bacteria</taxon>
        <taxon>Pseudomonadati</taxon>
        <taxon>Pseudomonadota</taxon>
        <taxon>Alphaproteobacteria</taxon>
        <taxon>Hyphomicrobiales</taxon>
        <taxon>Hyphomicrobiaceae</taxon>
        <taxon>Dichotomicrobium</taxon>
    </lineage>
</organism>
<evidence type="ECO:0000256" key="4">
    <source>
        <dbReference type="RuleBase" id="RU003557"/>
    </source>
</evidence>
<dbReference type="OrthoDB" id="7838428at2"/>
<dbReference type="AlphaFoldDB" id="A0A397Q423"/>
<dbReference type="Proteomes" id="UP000266273">
    <property type="component" value="Unassembled WGS sequence"/>
</dbReference>
<dbReference type="SUPFAM" id="SSF53901">
    <property type="entry name" value="Thiolase-like"/>
    <property type="match status" value="2"/>
</dbReference>
<evidence type="ECO:0000256" key="5">
    <source>
        <dbReference type="SAM" id="Phobius"/>
    </source>
</evidence>
<name>A0A397Q423_9HYPH</name>
<evidence type="ECO:0000259" key="6">
    <source>
        <dbReference type="Pfam" id="PF00108"/>
    </source>
</evidence>
<gene>
    <name evidence="8" type="ORF">BXY53_0968</name>
</gene>